<reference evidence="1" key="1">
    <citation type="submission" date="2021-05" db="EMBL/GenBank/DDBJ databases">
        <authorList>
            <person name="Scholz U."/>
            <person name="Mascher M."/>
            <person name="Fiebig A."/>
        </authorList>
    </citation>
    <scope>NUCLEOTIDE SEQUENCE [LARGE SCALE GENOMIC DNA]</scope>
</reference>
<accession>A0ACD5XSA4</accession>
<keyword evidence="2" id="KW-1185">Reference proteome</keyword>
<proteinExistence type="predicted"/>
<reference evidence="1" key="2">
    <citation type="submission" date="2025-09" db="UniProtKB">
        <authorList>
            <consortium name="EnsemblPlants"/>
        </authorList>
    </citation>
    <scope>IDENTIFICATION</scope>
</reference>
<protein>
    <submittedName>
        <fullName evidence="1">Uncharacterized protein</fullName>
    </submittedName>
</protein>
<sequence>MRGSGQLPLTMILSIGYLVVCAQCGFEAQQTVTYQDGRANTSIDATVLKSASLEESKLHLKFCVKHFECRLKGGYHGTCYCCVKQEETCFQTRDECTNNCPDCNPNCPPPSYN</sequence>
<dbReference type="Proteomes" id="UP001732700">
    <property type="component" value="Chromosome 5A"/>
</dbReference>
<name>A0ACD5XSA4_AVESA</name>
<evidence type="ECO:0000313" key="1">
    <source>
        <dbReference type="EnsemblPlants" id="AVESA.00010b.r2.5AG0821490.1.CDS"/>
    </source>
</evidence>
<evidence type="ECO:0000313" key="2">
    <source>
        <dbReference type="Proteomes" id="UP001732700"/>
    </source>
</evidence>
<dbReference type="EnsemblPlants" id="AVESA.00010b.r2.5AG0821490.1">
    <property type="protein sequence ID" value="AVESA.00010b.r2.5AG0821490.1.CDS"/>
    <property type="gene ID" value="AVESA.00010b.r2.5AG0821490"/>
</dbReference>
<organism evidence="1 2">
    <name type="scientific">Avena sativa</name>
    <name type="common">Oat</name>
    <dbReference type="NCBI Taxonomy" id="4498"/>
    <lineage>
        <taxon>Eukaryota</taxon>
        <taxon>Viridiplantae</taxon>
        <taxon>Streptophyta</taxon>
        <taxon>Embryophyta</taxon>
        <taxon>Tracheophyta</taxon>
        <taxon>Spermatophyta</taxon>
        <taxon>Magnoliopsida</taxon>
        <taxon>Liliopsida</taxon>
        <taxon>Poales</taxon>
        <taxon>Poaceae</taxon>
        <taxon>BOP clade</taxon>
        <taxon>Pooideae</taxon>
        <taxon>Poodae</taxon>
        <taxon>Poeae</taxon>
        <taxon>Poeae Chloroplast Group 1 (Aveneae type)</taxon>
        <taxon>Aveninae</taxon>
        <taxon>Avena</taxon>
    </lineage>
</organism>